<accession>A0ABQ5FC97</accession>
<protein>
    <submittedName>
        <fullName evidence="1">Uncharacterized protein</fullName>
    </submittedName>
</protein>
<organism evidence="1 2">
    <name type="scientific">Tanacetum coccineum</name>
    <dbReference type="NCBI Taxonomy" id="301880"/>
    <lineage>
        <taxon>Eukaryota</taxon>
        <taxon>Viridiplantae</taxon>
        <taxon>Streptophyta</taxon>
        <taxon>Embryophyta</taxon>
        <taxon>Tracheophyta</taxon>
        <taxon>Spermatophyta</taxon>
        <taxon>Magnoliopsida</taxon>
        <taxon>eudicotyledons</taxon>
        <taxon>Gunneridae</taxon>
        <taxon>Pentapetalae</taxon>
        <taxon>asterids</taxon>
        <taxon>campanulids</taxon>
        <taxon>Asterales</taxon>
        <taxon>Asteraceae</taxon>
        <taxon>Asteroideae</taxon>
        <taxon>Anthemideae</taxon>
        <taxon>Anthemidinae</taxon>
        <taxon>Tanacetum</taxon>
    </lineage>
</organism>
<sequence length="289" mass="32708">MHKISEEELVEKLNFVANGEPKGKPTYGMPILEVMLSKEIKESVDYINYLAKSRNAQSSAPTLGRGQVADNLLEDPDHAVHLVMSVSLEENKQREKESRSKVRHAALVVDKEVNKEVDIAYNDQLNTNTMLKTVSTLSEAQLLLNIKKGVKAVEKAINSNRFRRVPQEKAQLQSYSPNVTTTSQEVVSRYLNETLEVEMTNLMHEPVYIKIQTLTVVPLLDTIPKVHEEPLIDQVMDSPPAITINTTPTKSKQKRAKTLLKKAIRQKNDSKKSIMQKLEEHEQKLYALA</sequence>
<comment type="caution">
    <text evidence="1">The sequence shown here is derived from an EMBL/GenBank/DDBJ whole genome shotgun (WGS) entry which is preliminary data.</text>
</comment>
<name>A0ABQ5FC97_9ASTR</name>
<dbReference type="Proteomes" id="UP001151760">
    <property type="component" value="Unassembled WGS sequence"/>
</dbReference>
<evidence type="ECO:0000313" key="1">
    <source>
        <dbReference type="EMBL" id="GJT60699.1"/>
    </source>
</evidence>
<keyword evidence="2" id="KW-1185">Reference proteome</keyword>
<reference evidence="1" key="1">
    <citation type="journal article" date="2022" name="Int. J. Mol. Sci.">
        <title>Draft Genome of Tanacetum Coccineum: Genomic Comparison of Closely Related Tanacetum-Family Plants.</title>
        <authorList>
            <person name="Yamashiro T."/>
            <person name="Shiraishi A."/>
            <person name="Nakayama K."/>
            <person name="Satake H."/>
        </authorList>
    </citation>
    <scope>NUCLEOTIDE SEQUENCE</scope>
</reference>
<evidence type="ECO:0000313" key="2">
    <source>
        <dbReference type="Proteomes" id="UP001151760"/>
    </source>
</evidence>
<dbReference type="EMBL" id="BQNB010017222">
    <property type="protein sequence ID" value="GJT60699.1"/>
    <property type="molecule type" value="Genomic_DNA"/>
</dbReference>
<gene>
    <name evidence="1" type="ORF">Tco_1004232</name>
</gene>
<reference evidence="1" key="2">
    <citation type="submission" date="2022-01" db="EMBL/GenBank/DDBJ databases">
        <authorList>
            <person name="Yamashiro T."/>
            <person name="Shiraishi A."/>
            <person name="Satake H."/>
            <person name="Nakayama K."/>
        </authorList>
    </citation>
    <scope>NUCLEOTIDE SEQUENCE</scope>
</reference>
<proteinExistence type="predicted"/>